<keyword evidence="14" id="KW-1185">Reference proteome</keyword>
<dbReference type="PROSITE" id="PS50968">
    <property type="entry name" value="BIOTINYL_LIPOYL"/>
    <property type="match status" value="1"/>
</dbReference>
<dbReference type="NCBIfam" id="TIGR01348">
    <property type="entry name" value="PDHac_trf_long"/>
    <property type="match status" value="1"/>
</dbReference>
<comment type="catalytic activity">
    <reaction evidence="8 9">
        <text>N(6)-[(R)-dihydrolipoyl]-L-lysyl-[protein] + acetyl-CoA = N(6)-[(R)-S(8)-acetyldihydrolipoyl]-L-lysyl-[protein] + CoA</text>
        <dbReference type="Rhea" id="RHEA:17017"/>
        <dbReference type="Rhea" id="RHEA-COMP:10475"/>
        <dbReference type="Rhea" id="RHEA-COMP:10478"/>
        <dbReference type="ChEBI" id="CHEBI:57287"/>
        <dbReference type="ChEBI" id="CHEBI:57288"/>
        <dbReference type="ChEBI" id="CHEBI:83100"/>
        <dbReference type="ChEBI" id="CHEBI:83111"/>
        <dbReference type="EC" id="2.3.1.12"/>
    </reaction>
</comment>
<dbReference type="GO" id="GO:0005737">
    <property type="term" value="C:cytoplasm"/>
    <property type="evidence" value="ECO:0007669"/>
    <property type="project" value="TreeGrafter"/>
</dbReference>
<dbReference type="AlphaFoldDB" id="A0A8A4U6R0"/>
<feature type="compositionally biased region" description="Low complexity" evidence="10">
    <location>
        <begin position="136"/>
        <end position="155"/>
    </location>
</feature>
<gene>
    <name evidence="13" type="primary">aceF</name>
    <name evidence="13" type="ORF">J3U87_33485</name>
</gene>
<dbReference type="GO" id="GO:0006086">
    <property type="term" value="P:pyruvate decarboxylation to acetyl-CoA"/>
    <property type="evidence" value="ECO:0007669"/>
    <property type="project" value="TreeGrafter"/>
</dbReference>
<dbReference type="EC" id="2.3.1.12" evidence="9"/>
<dbReference type="InterPro" id="IPR003016">
    <property type="entry name" value="2-oxoA_DH_lipoyl-BS"/>
</dbReference>
<dbReference type="Pfam" id="PF00364">
    <property type="entry name" value="Biotin_lipoyl"/>
    <property type="match status" value="1"/>
</dbReference>
<dbReference type="PANTHER" id="PTHR43178:SF2">
    <property type="entry name" value="DIHYDROLIPOYLLYSINE-RESIDUE ACETYLTRANSFERASE COMPONENT OF PYRUVATE DEHYDROGENASE COMPLEX"/>
    <property type="match status" value="1"/>
</dbReference>
<dbReference type="Gene3D" id="4.10.320.10">
    <property type="entry name" value="E3-binding domain"/>
    <property type="match status" value="1"/>
</dbReference>
<dbReference type="InterPro" id="IPR011053">
    <property type="entry name" value="Single_hybrid_motif"/>
</dbReference>
<accession>A0A8A4U6R0</accession>
<evidence type="ECO:0000256" key="7">
    <source>
        <dbReference type="ARBA" id="ARBA00025211"/>
    </source>
</evidence>
<keyword evidence="6 9" id="KW-0012">Acyltransferase</keyword>
<comment type="cofactor">
    <cofactor evidence="9">
        <name>(R)-lipoate</name>
        <dbReference type="ChEBI" id="CHEBI:83088"/>
    </cofactor>
    <text evidence="9">Binds 1 lipoyl cofactor covalently.</text>
</comment>
<comment type="function">
    <text evidence="7">The pyruvate dehydrogenase complex catalyzes the overall conversion of pyruvate to acetyl-CoA and CO(2). It contains multiple copies of three enzymatic components: pyruvate dehydrogenase (E1), dihydrolipoamide acetyltransferase (E2) and lipoamide dehydrogenase (E3).</text>
</comment>
<dbReference type="Gene3D" id="2.40.50.100">
    <property type="match status" value="1"/>
</dbReference>
<keyword evidence="3 9" id="KW-0808">Transferase</keyword>
<dbReference type="SUPFAM" id="SSF51230">
    <property type="entry name" value="Single hybrid motif"/>
    <property type="match status" value="1"/>
</dbReference>
<feature type="region of interest" description="Disordered" evidence="10">
    <location>
        <begin position="136"/>
        <end position="195"/>
    </location>
</feature>
<evidence type="ECO:0000313" key="14">
    <source>
        <dbReference type="Proteomes" id="UP000663929"/>
    </source>
</evidence>
<dbReference type="InterPro" id="IPR001078">
    <property type="entry name" value="2-oxoacid_DH_actylTfrase"/>
</dbReference>
<proteinExistence type="inferred from homology"/>
<dbReference type="PROSITE" id="PS51826">
    <property type="entry name" value="PSBD"/>
    <property type="match status" value="1"/>
</dbReference>
<evidence type="ECO:0000256" key="6">
    <source>
        <dbReference type="ARBA" id="ARBA00023315"/>
    </source>
</evidence>
<dbReference type="CDD" id="cd06849">
    <property type="entry name" value="lipoyl_domain"/>
    <property type="match status" value="1"/>
</dbReference>
<feature type="region of interest" description="Disordered" evidence="10">
    <location>
        <begin position="1"/>
        <end position="33"/>
    </location>
</feature>
<dbReference type="SUPFAM" id="SSF52777">
    <property type="entry name" value="CoA-dependent acyltransferases"/>
    <property type="match status" value="1"/>
</dbReference>
<evidence type="ECO:0000256" key="9">
    <source>
        <dbReference type="RuleBase" id="RU361137"/>
    </source>
</evidence>
<dbReference type="FunFam" id="2.40.50.100:FF:000009">
    <property type="entry name" value="Acetyltransferase component of pyruvate dehydrogenase complex"/>
    <property type="match status" value="1"/>
</dbReference>
<evidence type="ECO:0000313" key="13">
    <source>
        <dbReference type="EMBL" id="QTD54435.1"/>
    </source>
</evidence>
<dbReference type="GO" id="GO:0045254">
    <property type="term" value="C:pyruvate dehydrogenase complex"/>
    <property type="evidence" value="ECO:0007669"/>
    <property type="project" value="UniProtKB-UniRule"/>
</dbReference>
<evidence type="ECO:0000259" key="12">
    <source>
        <dbReference type="PROSITE" id="PS51826"/>
    </source>
</evidence>
<evidence type="ECO:0000256" key="5">
    <source>
        <dbReference type="ARBA" id="ARBA00022823"/>
    </source>
</evidence>
<keyword evidence="4" id="KW-0677">Repeat</keyword>
<evidence type="ECO:0000256" key="1">
    <source>
        <dbReference type="ARBA" id="ARBA00007317"/>
    </source>
</evidence>
<keyword evidence="5 9" id="KW-0450">Lipoyl</keyword>
<comment type="similarity">
    <text evidence="1 9">Belongs to the 2-oxoacid dehydrogenase family.</text>
</comment>
<evidence type="ECO:0000256" key="4">
    <source>
        <dbReference type="ARBA" id="ARBA00022737"/>
    </source>
</evidence>
<sequence>MVASSSARVWPRRSPSSKSIRKRPIPRFPDGSVPFHRCARQEQEQEDFVSNLEEVKVPDIGDFDNVDVVEVLVAVGDRVAAEDPLITLETDKASMEVPAPHDGVIKEVRVSVGDLVSEGSVIATLEPGEGGAVAAEAQAMAPDEAVPAPAETEAAAPPPPAAPAEAPKAPAAPAASEAASGQSERDAFSANPGARPYASPAIRKFARELGVDLTQVSGSGRKGRIVKEDVQKYVKRRLQAPAAAAGGGALPEMPAIDFSKFGETETVVLSRIRKVSAANLHRSWLHVPHVTQHEDADITEMEAFRKANGEEAKKRGFKLTPIAFIMKAVVAALKEYPDFNSSLSPDGESLIRKMYHHLGIAVDTPNGLVVPVIRDVDRKSIYELAGELVETSLRMRDGKIKPADLQGACFTISSLGGIGGTSFTPIVNAPEVAILGVSKSSWKPVYENGAFVPRLMLPLSLSYDHRVIDGAAAARFTSFLAYMLGDLRRLLL</sequence>
<comment type="subunit">
    <text evidence="2 9">Forms a 24-polypeptide structural core with octahedral symmetry.</text>
</comment>
<evidence type="ECO:0000259" key="11">
    <source>
        <dbReference type="PROSITE" id="PS50968"/>
    </source>
</evidence>
<dbReference type="InterPro" id="IPR006256">
    <property type="entry name" value="AcTrfase_Pyrv_DH_cplx"/>
</dbReference>
<evidence type="ECO:0000256" key="8">
    <source>
        <dbReference type="ARBA" id="ARBA00048370"/>
    </source>
</evidence>
<dbReference type="InterPro" id="IPR050743">
    <property type="entry name" value="2-oxoacid_DH_E2_comp"/>
</dbReference>
<dbReference type="InterPro" id="IPR023213">
    <property type="entry name" value="CAT-like_dom_sf"/>
</dbReference>
<dbReference type="InterPro" id="IPR004167">
    <property type="entry name" value="PSBD"/>
</dbReference>
<dbReference type="GO" id="GO:0004742">
    <property type="term" value="F:dihydrolipoyllysine-residue acetyltransferase activity"/>
    <property type="evidence" value="ECO:0007669"/>
    <property type="project" value="UniProtKB-UniRule"/>
</dbReference>
<organism evidence="13 14">
    <name type="scientific">Sulfidibacter corallicola</name>
    <dbReference type="NCBI Taxonomy" id="2818388"/>
    <lineage>
        <taxon>Bacteria</taxon>
        <taxon>Pseudomonadati</taxon>
        <taxon>Acidobacteriota</taxon>
        <taxon>Holophagae</taxon>
        <taxon>Acanthopleuribacterales</taxon>
        <taxon>Acanthopleuribacteraceae</taxon>
        <taxon>Sulfidibacter</taxon>
    </lineage>
</organism>
<dbReference type="GO" id="GO:0031405">
    <property type="term" value="F:lipoic acid binding"/>
    <property type="evidence" value="ECO:0007669"/>
    <property type="project" value="TreeGrafter"/>
</dbReference>
<name>A0A8A4U6R0_SULCO</name>
<protein>
    <recommendedName>
        <fullName evidence="9">Acetyltransferase component of pyruvate dehydrogenase complex</fullName>
        <ecNumber evidence="9">2.3.1.12</ecNumber>
    </recommendedName>
</protein>
<dbReference type="Pfam" id="PF00198">
    <property type="entry name" value="2-oxoacid_dh"/>
    <property type="match status" value="1"/>
</dbReference>
<dbReference type="Proteomes" id="UP000663929">
    <property type="component" value="Chromosome"/>
</dbReference>
<dbReference type="EMBL" id="CP071793">
    <property type="protein sequence ID" value="QTD54435.1"/>
    <property type="molecule type" value="Genomic_DNA"/>
</dbReference>
<dbReference type="PANTHER" id="PTHR43178">
    <property type="entry name" value="DIHYDROLIPOAMIDE ACETYLTRANSFERASE COMPONENT OF PYRUVATE DEHYDROGENASE COMPLEX"/>
    <property type="match status" value="1"/>
</dbReference>
<dbReference type="InterPro" id="IPR000089">
    <property type="entry name" value="Biotin_lipoyl"/>
</dbReference>
<dbReference type="SUPFAM" id="SSF47005">
    <property type="entry name" value="Peripheral subunit-binding domain of 2-oxo acid dehydrogenase complex"/>
    <property type="match status" value="1"/>
</dbReference>
<evidence type="ECO:0000256" key="3">
    <source>
        <dbReference type="ARBA" id="ARBA00022679"/>
    </source>
</evidence>
<dbReference type="KEGG" id="scor:J3U87_33485"/>
<feature type="compositionally biased region" description="Low complexity" evidence="10">
    <location>
        <begin position="163"/>
        <end position="179"/>
    </location>
</feature>
<dbReference type="InterPro" id="IPR036625">
    <property type="entry name" value="E3-bd_dom_sf"/>
</dbReference>
<reference evidence="13" key="1">
    <citation type="submission" date="2021-03" db="EMBL/GenBank/DDBJ databases">
        <title>Acanthopleuribacteraceae sp. M133.</title>
        <authorList>
            <person name="Wang G."/>
        </authorList>
    </citation>
    <scope>NUCLEOTIDE SEQUENCE</scope>
    <source>
        <strain evidence="13">M133</strain>
    </source>
</reference>
<evidence type="ECO:0000256" key="10">
    <source>
        <dbReference type="SAM" id="MobiDB-lite"/>
    </source>
</evidence>
<feature type="domain" description="Lipoyl-binding" evidence="11">
    <location>
        <begin position="52"/>
        <end position="126"/>
    </location>
</feature>
<dbReference type="FunFam" id="3.30.559.10:FF:000004">
    <property type="entry name" value="Acetyltransferase component of pyruvate dehydrogenase complex"/>
    <property type="match status" value="1"/>
</dbReference>
<evidence type="ECO:0000256" key="2">
    <source>
        <dbReference type="ARBA" id="ARBA00011484"/>
    </source>
</evidence>
<feature type="domain" description="Peripheral subunit-binding (PSBD)" evidence="12">
    <location>
        <begin position="197"/>
        <end position="234"/>
    </location>
</feature>
<dbReference type="Pfam" id="PF02817">
    <property type="entry name" value="E3_binding"/>
    <property type="match status" value="1"/>
</dbReference>
<dbReference type="Gene3D" id="3.30.559.10">
    <property type="entry name" value="Chloramphenicol acetyltransferase-like domain"/>
    <property type="match status" value="1"/>
</dbReference>
<dbReference type="PROSITE" id="PS00189">
    <property type="entry name" value="LIPOYL"/>
    <property type="match status" value="1"/>
</dbReference>